<evidence type="ECO:0000313" key="6">
    <source>
        <dbReference type="EMBL" id="UNS97329.1"/>
    </source>
</evidence>
<dbReference type="CDD" id="cd03801">
    <property type="entry name" value="GT4_PimA-like"/>
    <property type="match status" value="1"/>
</dbReference>
<keyword evidence="2 6" id="KW-0328">Glycosyltransferase</keyword>
<feature type="compositionally biased region" description="Basic residues" evidence="4">
    <location>
        <begin position="1"/>
        <end position="12"/>
    </location>
</feature>
<dbReference type="SUPFAM" id="SSF53756">
    <property type="entry name" value="UDP-Glycosyltransferase/glycogen phosphorylase"/>
    <property type="match status" value="2"/>
</dbReference>
<dbReference type="InterPro" id="IPR028098">
    <property type="entry name" value="Glyco_trans_4-like_N"/>
</dbReference>
<dbReference type="Proteomes" id="UP001202244">
    <property type="component" value="Chromosome"/>
</dbReference>
<gene>
    <name evidence="6" type="ORF">MMF93_13050</name>
</gene>
<feature type="compositionally biased region" description="Low complexity" evidence="4">
    <location>
        <begin position="46"/>
        <end position="63"/>
    </location>
</feature>
<evidence type="ECO:0000256" key="2">
    <source>
        <dbReference type="ARBA" id="ARBA00022676"/>
    </source>
</evidence>
<sequence>MRRPRGRIRRRATLTGTTPEAPGAAEARFGEDEEAPGPGAGPAPAPEGAGPEGQAAAGPAAAGGRTGDGRPRGRPRLAVIVGNSIAGDSRVQKTAIAAARAGWDVTLVGRSPSKRREESVLGPVRVVKVPVSTHMRAVVNAERRRPHLRAHVTQFGLPDDGAWVRARSAHAAWVREQTARVGWLAGSAPRPATRPASRLASRPGAAVAREALKGWVRLRRYAHKGRGRVYQWERRMAAGPPRPTGDWRRDWPELLDLDLAFGPVIEELAPDVVHANDITMIAVGARSVARLRARGHRTAWLYDAHEYVRGVEWPDAVRASAFPGVEKEFISRADAVVTVSGELAGILREAYGLPQTPHVVANAPVREAVSAHTDECVSVRDACGLGPDVPLLVYAGWIGPERGLDTAVEGLPALPHAHLALVVGPKPNATLQALLARAEELGVRERVHVVPYVPQEQVPDYLSSADLGLICFRHVPNCEISLPTKAAEYLHAGLPLITSGVRTLRNFVERTGVGEVFVTEDVPSFATAVQRGLSRRGTLVGKITEPLLRELSWEQQSAGLLALYERLAGSEAAARLAPRGLSWSVSEQPGLGAPGRPRPLETTPPDGAPPGWRALGTTPVRLGLGCANSAGQLAGFARALCERRQDLSAEVVMHTHDQSVIYPADIYAIGERTGDLGFQLDRARRVLGSYTHYLADSFTPALGRLNGGHICDDLPSLAAAGIKVALLAHGSDVRDPERHMSRYEHSLFHAADEAILAALVKKSARNRRLAARSGLPQFVTTPDLLDELPGSRWAPLVVDVDGWASERPALERARPVVVHAPSKRWTKGTERVVPVLEELDRRGLIEFRMATGVPWLQVQELVKEADIVVDQFAVGTYGTFACEGMAAGRPVIAFLDERLHRSVGIRPPIVNATPATLRTAVESLVEDRDSARRTAQESVEYVRTYHDGGYTADVLDGFLR</sequence>
<dbReference type="Pfam" id="PF13692">
    <property type="entry name" value="Glyco_trans_1_4"/>
    <property type="match status" value="1"/>
</dbReference>
<evidence type="ECO:0000259" key="5">
    <source>
        <dbReference type="Pfam" id="PF13439"/>
    </source>
</evidence>
<keyword evidence="3 6" id="KW-0808">Transferase</keyword>
<keyword evidence="7" id="KW-1185">Reference proteome</keyword>
<feature type="domain" description="Glycosyltransferase subfamily 4-like N-terminal" evidence="5">
    <location>
        <begin position="235"/>
        <end position="362"/>
    </location>
</feature>
<evidence type="ECO:0000256" key="4">
    <source>
        <dbReference type="SAM" id="MobiDB-lite"/>
    </source>
</evidence>
<evidence type="ECO:0000313" key="7">
    <source>
        <dbReference type="Proteomes" id="UP001202244"/>
    </source>
</evidence>
<evidence type="ECO:0000256" key="1">
    <source>
        <dbReference type="ARBA" id="ARBA00021292"/>
    </source>
</evidence>
<name>A0ABY3XSI2_9ACTN</name>
<dbReference type="GO" id="GO:0016757">
    <property type="term" value="F:glycosyltransferase activity"/>
    <property type="evidence" value="ECO:0007669"/>
    <property type="project" value="UniProtKB-KW"/>
</dbReference>
<evidence type="ECO:0000256" key="3">
    <source>
        <dbReference type="ARBA" id="ARBA00022679"/>
    </source>
</evidence>
<dbReference type="Pfam" id="PF13439">
    <property type="entry name" value="Glyco_transf_4"/>
    <property type="match status" value="1"/>
</dbReference>
<dbReference type="EMBL" id="CP093846">
    <property type="protein sequence ID" value="UNS97329.1"/>
    <property type="molecule type" value="Genomic_DNA"/>
</dbReference>
<feature type="region of interest" description="Disordered" evidence="4">
    <location>
        <begin position="1"/>
        <end position="75"/>
    </location>
</feature>
<proteinExistence type="predicted"/>
<feature type="region of interest" description="Disordered" evidence="4">
    <location>
        <begin position="586"/>
        <end position="614"/>
    </location>
</feature>
<dbReference type="PANTHER" id="PTHR12526">
    <property type="entry name" value="GLYCOSYLTRANSFERASE"/>
    <property type="match status" value="1"/>
</dbReference>
<protein>
    <recommendedName>
        <fullName evidence="1">D-inositol 3-phosphate glycosyltransferase</fullName>
    </recommendedName>
</protein>
<accession>A0ABY3XSI2</accession>
<dbReference type="RefSeq" id="WP_242751474.1">
    <property type="nucleotide sequence ID" value="NZ_CP093846.1"/>
</dbReference>
<organism evidence="6 7">
    <name type="scientific">Streptomyces tubbatahanensis</name>
    <dbReference type="NCBI Taxonomy" id="2923272"/>
    <lineage>
        <taxon>Bacteria</taxon>
        <taxon>Bacillati</taxon>
        <taxon>Actinomycetota</taxon>
        <taxon>Actinomycetes</taxon>
        <taxon>Kitasatosporales</taxon>
        <taxon>Streptomycetaceae</taxon>
        <taxon>Streptomyces</taxon>
    </lineage>
</organism>
<reference evidence="6 7" key="1">
    <citation type="journal article" date="2023" name="Microbiol. Spectr.">
        <title>Synergy between Genome Mining, Metabolomics, and Bioinformatics Uncovers Antibacterial Chlorinated Carbazole Alkaloids and Their Biosynthetic Gene Cluster from Streptomyces tubbatahanensis sp. nov., a Novel Actinomycete Isolated from Sulu Sea, Philippines.</title>
        <authorList>
            <person name="Tenebro C.P."/>
            <person name="Trono D.J.V.L."/>
            <person name="Balida L.A.P."/>
            <person name="Bayog L.K.A."/>
            <person name="Bruna J.R."/>
            <person name="Sabido E.M."/>
            <person name="Caspe D.P.C."/>
            <person name="de Los Santos E.L.C."/>
            <person name="Saludes J.P."/>
            <person name="Dalisay D.S."/>
        </authorList>
    </citation>
    <scope>NUCLEOTIDE SEQUENCE [LARGE SCALE GENOMIC DNA]</scope>
    <source>
        <strain evidence="6 7">DSD3025</strain>
    </source>
</reference>
<dbReference type="Gene3D" id="3.40.50.2000">
    <property type="entry name" value="Glycogen Phosphorylase B"/>
    <property type="match status" value="3"/>
</dbReference>